<evidence type="ECO:0000313" key="2">
    <source>
        <dbReference type="EMBL" id="MFD1361803.1"/>
    </source>
</evidence>
<feature type="transmembrane region" description="Helical" evidence="1">
    <location>
        <begin position="159"/>
        <end position="181"/>
    </location>
</feature>
<proteinExistence type="predicted"/>
<protein>
    <submittedName>
        <fullName evidence="2">Uncharacterized protein</fullName>
    </submittedName>
</protein>
<sequence>MNDEQQNRLAEIRGLKEKITQLQVDYWFSFSDFGTWQFWVVLAALIVPLIILILFIDRNNILLLLFFGINFHLWFQYVNAAQISMGLLEYPYEILPYLPSIALDGSIAPVSYILMYQWVLNHAKNIYLHATLLSAVFAFVAKPIIVSFGFFHMYKGLNYFHLFLFYLLFFFVSYAITRLFVWMQQKRAGRNSA</sequence>
<feature type="transmembrane region" description="Helical" evidence="1">
    <location>
        <begin position="61"/>
        <end position="77"/>
    </location>
</feature>
<keyword evidence="1" id="KW-0472">Membrane</keyword>
<reference evidence="3" key="1">
    <citation type="journal article" date="2019" name="Int. J. Syst. Evol. Microbiol.">
        <title>The Global Catalogue of Microorganisms (GCM) 10K type strain sequencing project: providing services to taxonomists for standard genome sequencing and annotation.</title>
        <authorList>
            <consortium name="The Broad Institute Genomics Platform"/>
            <consortium name="The Broad Institute Genome Sequencing Center for Infectious Disease"/>
            <person name="Wu L."/>
            <person name="Ma J."/>
        </authorList>
    </citation>
    <scope>NUCLEOTIDE SEQUENCE [LARGE SCALE GENOMIC DNA]</scope>
    <source>
        <strain evidence="3">CCUG 54822</strain>
    </source>
</reference>
<keyword evidence="3" id="KW-1185">Reference proteome</keyword>
<name>A0ABW3ZUB3_9BACI</name>
<keyword evidence="1" id="KW-0812">Transmembrane</keyword>
<accession>A0ABW3ZUB3</accession>
<organism evidence="2 3">
    <name type="scientific">Lentibacillus salinarum</name>
    <dbReference type="NCBI Taxonomy" id="446820"/>
    <lineage>
        <taxon>Bacteria</taxon>
        <taxon>Bacillati</taxon>
        <taxon>Bacillota</taxon>
        <taxon>Bacilli</taxon>
        <taxon>Bacillales</taxon>
        <taxon>Bacillaceae</taxon>
        <taxon>Lentibacillus</taxon>
    </lineage>
</organism>
<dbReference type="Proteomes" id="UP001597178">
    <property type="component" value="Unassembled WGS sequence"/>
</dbReference>
<comment type="caution">
    <text evidence="2">The sequence shown here is derived from an EMBL/GenBank/DDBJ whole genome shotgun (WGS) entry which is preliminary data.</text>
</comment>
<evidence type="ECO:0000313" key="3">
    <source>
        <dbReference type="Proteomes" id="UP001597178"/>
    </source>
</evidence>
<feature type="transmembrane region" description="Helical" evidence="1">
    <location>
        <begin position="97"/>
        <end position="119"/>
    </location>
</feature>
<feature type="transmembrane region" description="Helical" evidence="1">
    <location>
        <begin position="36"/>
        <end position="56"/>
    </location>
</feature>
<dbReference type="EMBL" id="JBHTNH010000019">
    <property type="protein sequence ID" value="MFD1361803.1"/>
    <property type="molecule type" value="Genomic_DNA"/>
</dbReference>
<feature type="transmembrane region" description="Helical" evidence="1">
    <location>
        <begin position="126"/>
        <end position="153"/>
    </location>
</feature>
<gene>
    <name evidence="2" type="ORF">ACFQ4A_09065</name>
</gene>
<dbReference type="RefSeq" id="WP_382399721.1">
    <property type="nucleotide sequence ID" value="NZ_JBHTNH010000019.1"/>
</dbReference>
<keyword evidence="1" id="KW-1133">Transmembrane helix</keyword>
<evidence type="ECO:0000256" key="1">
    <source>
        <dbReference type="SAM" id="Phobius"/>
    </source>
</evidence>